<dbReference type="InterPro" id="IPR012808">
    <property type="entry name" value="CHP02453"/>
</dbReference>
<dbReference type="NCBIfam" id="TIGR02453">
    <property type="entry name" value="TIGR02453 family protein"/>
    <property type="match status" value="1"/>
</dbReference>
<name>A0A9P6U071_9FUNG</name>
<evidence type="ECO:0000313" key="2">
    <source>
        <dbReference type="EMBL" id="KAG0253569.1"/>
    </source>
</evidence>
<sequence length="426" mass="46935">MAQGKPRAHSKRNATDSGSPSTTSSKRQRRGTEQGSKDKNLALSTSTPGPSNAKSGKGQPKREPRQAAVAASRRTKTDINVDRESDDEEEEDSDYHSLTHQEQGSESDSGSEEDDAEESSDDDFQEDFRAKTGRSASASKRSTSSKAPSTTSTKSPTSSKSKRESAPLPASKKAAIAKAMSKFKVSNVKIPHPKDGPVADAIQPETLEFIRDLKLNNDREYMMLNQERCDKAKADFMDFVRMVKDGLREADADVMDQEPKDSMMRIYRDVRFSNDKSPYKSQLAAHFSRGGKKSIAAGYFFSVSSENKSFIGCGVWDPSSAVLARIRNGIVEEEERFRGILESDALKKFHKGKAGGNVLLQGNKLKTGPKGFDKDHSAIEFLKLKSFAIGRHFTDLEVVSPGFLEEVLSTFDACVDFVHILNEWIG</sequence>
<dbReference type="AlphaFoldDB" id="A0A9P6U071"/>
<gene>
    <name evidence="2" type="ORF">DFQ27_007337</name>
</gene>
<feature type="compositionally biased region" description="Acidic residues" evidence="1">
    <location>
        <begin position="109"/>
        <end position="125"/>
    </location>
</feature>
<feature type="compositionally biased region" description="Polar residues" evidence="1">
    <location>
        <begin position="15"/>
        <end position="25"/>
    </location>
</feature>
<feature type="compositionally biased region" description="Acidic residues" evidence="1">
    <location>
        <begin position="84"/>
        <end position="93"/>
    </location>
</feature>
<dbReference type="Proteomes" id="UP000807716">
    <property type="component" value="Unassembled WGS sequence"/>
</dbReference>
<dbReference type="PANTHER" id="PTHR36452:SF1">
    <property type="entry name" value="DUF2461 DOMAIN-CONTAINING PROTEIN"/>
    <property type="match status" value="1"/>
</dbReference>
<feature type="compositionally biased region" description="Polar residues" evidence="1">
    <location>
        <begin position="42"/>
        <end position="54"/>
    </location>
</feature>
<feature type="region of interest" description="Disordered" evidence="1">
    <location>
        <begin position="1"/>
        <end position="173"/>
    </location>
</feature>
<organism evidence="2 3">
    <name type="scientific">Actinomortierella ambigua</name>
    <dbReference type="NCBI Taxonomy" id="1343610"/>
    <lineage>
        <taxon>Eukaryota</taxon>
        <taxon>Fungi</taxon>
        <taxon>Fungi incertae sedis</taxon>
        <taxon>Mucoromycota</taxon>
        <taxon>Mortierellomycotina</taxon>
        <taxon>Mortierellomycetes</taxon>
        <taxon>Mortierellales</taxon>
        <taxon>Mortierellaceae</taxon>
        <taxon>Actinomortierella</taxon>
    </lineage>
</organism>
<dbReference type="Pfam" id="PF09365">
    <property type="entry name" value="DUF2461"/>
    <property type="match status" value="1"/>
</dbReference>
<keyword evidence="3" id="KW-1185">Reference proteome</keyword>
<evidence type="ECO:0000256" key="1">
    <source>
        <dbReference type="SAM" id="MobiDB-lite"/>
    </source>
</evidence>
<feature type="compositionally biased region" description="Basic and acidic residues" evidence="1">
    <location>
        <begin position="30"/>
        <end position="40"/>
    </location>
</feature>
<evidence type="ECO:0008006" key="4">
    <source>
        <dbReference type="Google" id="ProtNLM"/>
    </source>
</evidence>
<evidence type="ECO:0000313" key="3">
    <source>
        <dbReference type="Proteomes" id="UP000807716"/>
    </source>
</evidence>
<comment type="caution">
    <text evidence="2">The sequence shown here is derived from an EMBL/GenBank/DDBJ whole genome shotgun (WGS) entry which is preliminary data.</text>
</comment>
<dbReference type="PANTHER" id="PTHR36452">
    <property type="entry name" value="CHROMOSOME 12, WHOLE GENOME SHOTGUN SEQUENCE"/>
    <property type="match status" value="1"/>
</dbReference>
<protein>
    <recommendedName>
        <fullName evidence="4">DUF2461 domain-containing protein</fullName>
    </recommendedName>
</protein>
<reference evidence="2" key="1">
    <citation type="journal article" date="2020" name="Fungal Divers.">
        <title>Resolving the Mortierellaceae phylogeny through synthesis of multi-gene phylogenetics and phylogenomics.</title>
        <authorList>
            <person name="Vandepol N."/>
            <person name="Liber J."/>
            <person name="Desiro A."/>
            <person name="Na H."/>
            <person name="Kennedy M."/>
            <person name="Barry K."/>
            <person name="Grigoriev I.V."/>
            <person name="Miller A.N."/>
            <person name="O'Donnell K."/>
            <person name="Stajich J.E."/>
            <person name="Bonito G."/>
        </authorList>
    </citation>
    <scope>NUCLEOTIDE SEQUENCE</scope>
    <source>
        <strain evidence="2">BC1065</strain>
    </source>
</reference>
<proteinExistence type="predicted"/>
<feature type="compositionally biased region" description="Basic residues" evidence="1">
    <location>
        <begin position="1"/>
        <end position="12"/>
    </location>
</feature>
<feature type="compositionally biased region" description="Low complexity" evidence="1">
    <location>
        <begin position="133"/>
        <end position="159"/>
    </location>
</feature>
<dbReference type="EMBL" id="JAAAJB010000572">
    <property type="protein sequence ID" value="KAG0253569.1"/>
    <property type="molecule type" value="Genomic_DNA"/>
</dbReference>
<accession>A0A9P6U071</accession>
<dbReference type="OrthoDB" id="2537769at2759"/>